<reference evidence="1 2" key="1">
    <citation type="submission" date="2012-11" db="EMBL/GenBank/DDBJ databases">
        <authorList>
            <person name="Weinstock G."/>
            <person name="Sodergren E."/>
            <person name="Lobos E.A."/>
            <person name="Fulton L."/>
            <person name="Fulton R."/>
            <person name="Courtney L."/>
            <person name="Fronick C."/>
            <person name="O'Laughlin M."/>
            <person name="Godfrey J."/>
            <person name="Wilson R.M."/>
            <person name="Miner T."/>
            <person name="Farmer C."/>
            <person name="Delehaunty K."/>
            <person name="Cordes M."/>
            <person name="Minx P."/>
            <person name="Tomlinson C."/>
            <person name="Chen J."/>
            <person name="Wollam A."/>
            <person name="Pepin K.H."/>
            <person name="Bhonagiri V."/>
            <person name="Zhang X."/>
            <person name="Suruliraj S."/>
            <person name="Antonio M."/>
            <person name="Secka O."/>
            <person name="Thomas J."/>
            <person name="Warren W."/>
            <person name="Mitreva M."/>
            <person name="Mardis E.R."/>
            <person name="Wilson R.K."/>
        </authorList>
    </citation>
    <scope>NUCLEOTIDE SEQUENCE [LARGE SCALE GENOMIC DNA]</scope>
    <source>
        <strain evidence="1 2">GAM260BSi</strain>
    </source>
</reference>
<organism evidence="1 2">
    <name type="scientific">Helicobacter pylori GAM260BSi</name>
    <dbReference type="NCBI Taxonomy" id="1159046"/>
    <lineage>
        <taxon>Bacteria</taxon>
        <taxon>Pseudomonadati</taxon>
        <taxon>Campylobacterota</taxon>
        <taxon>Epsilonproteobacteria</taxon>
        <taxon>Campylobacterales</taxon>
        <taxon>Helicobacteraceae</taxon>
        <taxon>Helicobacter</taxon>
    </lineage>
</organism>
<evidence type="ECO:0000313" key="1">
    <source>
        <dbReference type="EMBL" id="EMH25377.1"/>
    </source>
</evidence>
<dbReference type="Proteomes" id="UP000012023">
    <property type="component" value="Unassembled WGS sequence"/>
</dbReference>
<accession>M3R1U7</accession>
<comment type="caution">
    <text evidence="1">The sequence shown here is derived from an EMBL/GenBank/DDBJ whole genome shotgun (WGS) entry which is preliminary data.</text>
</comment>
<dbReference type="EMBL" id="APDV01000012">
    <property type="protein sequence ID" value="EMH25377.1"/>
    <property type="molecule type" value="Genomic_DNA"/>
</dbReference>
<dbReference type="HOGENOM" id="CLU_2837201_0_0_7"/>
<dbReference type="AlphaFoldDB" id="M3R1U7"/>
<proteinExistence type="predicted"/>
<dbReference type="RefSeq" id="WP_001954698.1">
    <property type="nucleotide sequence ID" value="NZ_KB636941.1"/>
</dbReference>
<evidence type="ECO:0000313" key="2">
    <source>
        <dbReference type="Proteomes" id="UP000012023"/>
    </source>
</evidence>
<protein>
    <submittedName>
        <fullName evidence="1">Uncharacterized protein</fullName>
    </submittedName>
</protein>
<name>M3R1U7_HELPX</name>
<feature type="non-terminal residue" evidence="1">
    <location>
        <position position="1"/>
    </location>
</feature>
<sequence length="65" mass="7965">KGSHRIYVKDKQRKQQWLIYYYYLLGAIKQLKKLGIVHLEARKGQRLYAYYVSVASDWKHIKYLF</sequence>
<gene>
    <name evidence="1" type="ORF">HMPREF1418_00300</name>
</gene>